<dbReference type="PANTHER" id="PTHR31875:SF36">
    <property type="entry name" value="PROTEIN DEHYDRATION-INDUCED 19 HOMOLOG 4-LIKE"/>
    <property type="match status" value="1"/>
</dbReference>
<keyword evidence="5" id="KW-1185">Reference proteome</keyword>
<accession>A0ABD1GVH2</accession>
<evidence type="ECO:0000259" key="3">
    <source>
        <dbReference type="Pfam" id="PF14571"/>
    </source>
</evidence>
<dbReference type="Pfam" id="PF14571">
    <property type="entry name" value="Di19_C"/>
    <property type="match status" value="1"/>
</dbReference>
<proteinExistence type="inferred from homology"/>
<dbReference type="PANTHER" id="PTHR31875">
    <property type="entry name" value="PROTEIN DEHYDRATION-INDUCED 19"/>
    <property type="match status" value="1"/>
</dbReference>
<feature type="domain" description="Di19 zinc-binding" evidence="2">
    <location>
        <begin position="37"/>
        <end position="88"/>
    </location>
</feature>
<gene>
    <name evidence="4" type="ORF">AAHA92_16420</name>
</gene>
<protein>
    <submittedName>
        <fullName evidence="4">RING-type E3 ubiquitin transferase</fullName>
        <ecNumber evidence="4">2.3.2.27</ecNumber>
    </submittedName>
</protein>
<evidence type="ECO:0000259" key="2">
    <source>
        <dbReference type="Pfam" id="PF05605"/>
    </source>
</evidence>
<evidence type="ECO:0000256" key="1">
    <source>
        <dbReference type="ARBA" id="ARBA00007109"/>
    </source>
</evidence>
<dbReference type="EC" id="2.3.2.27" evidence="4"/>
<dbReference type="InterPro" id="IPR027935">
    <property type="entry name" value="Di19_C"/>
</dbReference>
<dbReference type="Pfam" id="PF05605">
    <property type="entry name" value="zf-Di19"/>
    <property type="match status" value="1"/>
</dbReference>
<sequence>MESDSWSRISSFSRRYRSRSDVYQGEEFEGEEEHKSEFLCPFCSEDFDVVGLCCHIDEDHAVEAKNGVCPICAKRVGSDLVHHLTMQHTSLIKVQRRRRMRKGVSNFPLSIFKRELRDGGSLHSLLAGSSIPVSSSHIEPDPLLTSFIYNPPDADESSSVQPLSSVVECTMDDNLARDSRDRVVQKWPLSDEDLREKTRRCEFVQGLVMSTFVDDL</sequence>
<dbReference type="AlphaFoldDB" id="A0ABD1GVH2"/>
<comment type="caution">
    <text evidence="4">The sequence shown here is derived from an EMBL/GenBank/DDBJ whole genome shotgun (WGS) entry which is preliminary data.</text>
</comment>
<dbReference type="InterPro" id="IPR008598">
    <property type="entry name" value="Di19_Zn-bd"/>
</dbReference>
<evidence type="ECO:0000313" key="5">
    <source>
        <dbReference type="Proteomes" id="UP001567538"/>
    </source>
</evidence>
<dbReference type="EMBL" id="JBEAFC010000007">
    <property type="protein sequence ID" value="KAL1548146.1"/>
    <property type="molecule type" value="Genomic_DNA"/>
</dbReference>
<dbReference type="Proteomes" id="UP001567538">
    <property type="component" value="Unassembled WGS sequence"/>
</dbReference>
<dbReference type="GO" id="GO:0061630">
    <property type="term" value="F:ubiquitin protein ligase activity"/>
    <property type="evidence" value="ECO:0007669"/>
    <property type="project" value="UniProtKB-EC"/>
</dbReference>
<organism evidence="4 5">
    <name type="scientific">Salvia divinorum</name>
    <name type="common">Maria pastora</name>
    <name type="synonym">Diviner's sage</name>
    <dbReference type="NCBI Taxonomy" id="28513"/>
    <lineage>
        <taxon>Eukaryota</taxon>
        <taxon>Viridiplantae</taxon>
        <taxon>Streptophyta</taxon>
        <taxon>Embryophyta</taxon>
        <taxon>Tracheophyta</taxon>
        <taxon>Spermatophyta</taxon>
        <taxon>Magnoliopsida</taxon>
        <taxon>eudicotyledons</taxon>
        <taxon>Gunneridae</taxon>
        <taxon>Pentapetalae</taxon>
        <taxon>asterids</taxon>
        <taxon>lamiids</taxon>
        <taxon>Lamiales</taxon>
        <taxon>Lamiaceae</taxon>
        <taxon>Nepetoideae</taxon>
        <taxon>Mentheae</taxon>
        <taxon>Salviinae</taxon>
        <taxon>Salvia</taxon>
        <taxon>Salvia subgen. Calosphace</taxon>
    </lineage>
</organism>
<name>A0ABD1GVH2_SALDI</name>
<reference evidence="4 5" key="1">
    <citation type="submission" date="2024-06" db="EMBL/GenBank/DDBJ databases">
        <title>A chromosome level genome sequence of Diviner's sage (Salvia divinorum).</title>
        <authorList>
            <person name="Ford S.A."/>
            <person name="Ro D.-K."/>
            <person name="Ness R.W."/>
            <person name="Phillips M.A."/>
        </authorList>
    </citation>
    <scope>NUCLEOTIDE SEQUENCE [LARGE SCALE GENOMIC DNA]</scope>
    <source>
        <strain evidence="4">SAF-2024a</strain>
        <tissue evidence="4">Leaf</tissue>
    </source>
</reference>
<keyword evidence="4" id="KW-0012">Acyltransferase</keyword>
<evidence type="ECO:0000313" key="4">
    <source>
        <dbReference type="EMBL" id="KAL1548146.1"/>
    </source>
</evidence>
<keyword evidence="4" id="KW-0808">Transferase</keyword>
<feature type="domain" description="Di19 C-terminal" evidence="3">
    <location>
        <begin position="109"/>
        <end position="211"/>
    </location>
</feature>
<comment type="similarity">
    <text evidence="1">Belongs to the Di19 family.</text>
</comment>
<dbReference type="InterPro" id="IPR033347">
    <property type="entry name" value="Di19"/>
</dbReference>